<gene>
    <name evidence="2" type="ORF">GCM10011323_02220</name>
</gene>
<feature type="region of interest" description="Disordered" evidence="1">
    <location>
        <begin position="1"/>
        <end position="62"/>
    </location>
</feature>
<sequence>MKEEEKNPTNDKASPKARILKEDDGKRTPPTHPKGVTGEQHQTTHPEQAPDVPPHERTEGIP</sequence>
<dbReference type="EMBL" id="BMFP01000001">
    <property type="protein sequence ID" value="GGG00758.1"/>
    <property type="molecule type" value="Genomic_DNA"/>
</dbReference>
<reference evidence="3" key="1">
    <citation type="journal article" date="2019" name="Int. J. Syst. Evol. Microbiol.">
        <title>The Global Catalogue of Microorganisms (GCM) 10K type strain sequencing project: providing services to taxonomists for standard genome sequencing and annotation.</title>
        <authorList>
            <consortium name="The Broad Institute Genomics Platform"/>
            <consortium name="The Broad Institute Genome Sequencing Center for Infectious Disease"/>
            <person name="Wu L."/>
            <person name="Ma J."/>
        </authorList>
    </citation>
    <scope>NUCLEOTIDE SEQUENCE [LARGE SCALE GENOMIC DNA]</scope>
    <source>
        <strain evidence="3">CGMCC 1.12749</strain>
    </source>
</reference>
<dbReference type="Proteomes" id="UP000634043">
    <property type="component" value="Unassembled WGS sequence"/>
</dbReference>
<proteinExistence type="predicted"/>
<evidence type="ECO:0000256" key="1">
    <source>
        <dbReference type="SAM" id="MobiDB-lite"/>
    </source>
</evidence>
<keyword evidence="3" id="KW-1185">Reference proteome</keyword>
<organism evidence="2 3">
    <name type="scientific">Pontibacter amylolyticus</name>
    <dbReference type="NCBI Taxonomy" id="1424080"/>
    <lineage>
        <taxon>Bacteria</taxon>
        <taxon>Pseudomonadati</taxon>
        <taxon>Bacteroidota</taxon>
        <taxon>Cytophagia</taxon>
        <taxon>Cytophagales</taxon>
        <taxon>Hymenobacteraceae</taxon>
        <taxon>Pontibacter</taxon>
    </lineage>
</organism>
<feature type="compositionally biased region" description="Basic and acidic residues" evidence="1">
    <location>
        <begin position="53"/>
        <end position="62"/>
    </location>
</feature>
<evidence type="ECO:0000313" key="2">
    <source>
        <dbReference type="EMBL" id="GGG00758.1"/>
    </source>
</evidence>
<protein>
    <submittedName>
        <fullName evidence="2">Uncharacterized protein</fullName>
    </submittedName>
</protein>
<dbReference type="RefSeq" id="WP_188499668.1">
    <property type="nucleotide sequence ID" value="NZ_BMFP01000001.1"/>
</dbReference>
<name>A0ABQ1VVH1_9BACT</name>
<accession>A0ABQ1VVH1</accession>
<comment type="caution">
    <text evidence="2">The sequence shown here is derived from an EMBL/GenBank/DDBJ whole genome shotgun (WGS) entry which is preliminary data.</text>
</comment>
<evidence type="ECO:0000313" key="3">
    <source>
        <dbReference type="Proteomes" id="UP000634043"/>
    </source>
</evidence>